<dbReference type="EMBL" id="DWWU01000013">
    <property type="protein sequence ID" value="HJC14834.1"/>
    <property type="molecule type" value="Genomic_DNA"/>
</dbReference>
<dbReference type="InterPro" id="IPR021359">
    <property type="entry name" value="DUF2812"/>
</dbReference>
<name>A0A9D2SML7_9FIRM</name>
<evidence type="ECO:0000256" key="1">
    <source>
        <dbReference type="SAM" id="Phobius"/>
    </source>
</evidence>
<proteinExistence type="predicted"/>
<reference evidence="2" key="1">
    <citation type="journal article" date="2021" name="PeerJ">
        <title>Extensive microbial diversity within the chicken gut microbiome revealed by metagenomics and culture.</title>
        <authorList>
            <person name="Gilroy R."/>
            <person name="Ravi A."/>
            <person name="Getino M."/>
            <person name="Pursley I."/>
            <person name="Horton D.L."/>
            <person name="Alikhan N.F."/>
            <person name="Baker D."/>
            <person name="Gharbi K."/>
            <person name="Hall N."/>
            <person name="Watson M."/>
            <person name="Adriaenssens E.M."/>
            <person name="Foster-Nyarko E."/>
            <person name="Jarju S."/>
            <person name="Secka A."/>
            <person name="Antonio M."/>
            <person name="Oren A."/>
            <person name="Chaudhuri R.R."/>
            <person name="La Ragione R."/>
            <person name="Hildebrand F."/>
            <person name="Pallen M.J."/>
        </authorList>
    </citation>
    <scope>NUCLEOTIDE SEQUENCE</scope>
    <source>
        <strain evidence="2">CHK185-5351</strain>
    </source>
</reference>
<sequence>MRKKKKRVFAFYRYTEGGSMEAYLEEMARKGWHFVEWRLGMVFEKGAPEDVIYDVEVFSGGRETDQRPGEEAEEYGEYCEAAGWQLVDARRKFCVFRQIRKDAVPIVTPEEKFTNAWKAELACRLRGLVWCLLILGLRGSNLFLPGGYANLFRNLFLATLLGWTAVFVLETWKLLALAVWCLQRYWELKMGKALFFGSRNRLIAWWQRIRIWGYGVPLLFVMAVLAAGGYIEYIQVLMLCYIVIFALEVGEGLWKPSREKQVNLLIIDAFCALAFVVLIFSVVGYREFRSEAELARTEPLTVTAPVQARMEITYHTHEESIFGEHREVHADYWRNTAADESEADGDLSVSVCESDVRPLLEACWDDDVEMMLTAISDLPSETVRPVTELTGQEIRALEETLKEQLQARKVELAVGNDLLRIGVFFPDKVFYVSSDTTWDPEELIELGNCLARSVY</sequence>
<dbReference type="Proteomes" id="UP000823849">
    <property type="component" value="Unassembled WGS sequence"/>
</dbReference>
<gene>
    <name evidence="2" type="ORF">H9705_03245</name>
</gene>
<keyword evidence="1" id="KW-1133">Transmembrane helix</keyword>
<accession>A0A9D2SML7</accession>
<evidence type="ECO:0000313" key="3">
    <source>
        <dbReference type="Proteomes" id="UP000823849"/>
    </source>
</evidence>
<keyword evidence="1" id="KW-0812">Transmembrane</keyword>
<reference evidence="2" key="2">
    <citation type="submission" date="2021-04" db="EMBL/GenBank/DDBJ databases">
        <authorList>
            <person name="Gilroy R."/>
        </authorList>
    </citation>
    <scope>NUCLEOTIDE SEQUENCE</scope>
    <source>
        <strain evidence="2">CHK185-5351</strain>
    </source>
</reference>
<protein>
    <submittedName>
        <fullName evidence="2">DUF2812 domain-containing protein</fullName>
    </submittedName>
</protein>
<organism evidence="2 3">
    <name type="scientific">Candidatus Fusicatenibacter intestinigallinarum</name>
    <dbReference type="NCBI Taxonomy" id="2838598"/>
    <lineage>
        <taxon>Bacteria</taxon>
        <taxon>Bacillati</taxon>
        <taxon>Bacillota</taxon>
        <taxon>Clostridia</taxon>
        <taxon>Lachnospirales</taxon>
        <taxon>Lachnospiraceae</taxon>
        <taxon>Fusicatenibacter</taxon>
    </lineage>
</organism>
<dbReference type="AlphaFoldDB" id="A0A9D2SML7"/>
<feature type="transmembrane region" description="Helical" evidence="1">
    <location>
        <begin position="127"/>
        <end position="148"/>
    </location>
</feature>
<feature type="transmembrane region" description="Helical" evidence="1">
    <location>
        <begin position="160"/>
        <end position="182"/>
    </location>
</feature>
<keyword evidence="1" id="KW-0472">Membrane</keyword>
<evidence type="ECO:0000313" key="2">
    <source>
        <dbReference type="EMBL" id="HJC14834.1"/>
    </source>
</evidence>
<dbReference type="Pfam" id="PF11193">
    <property type="entry name" value="DUF2812"/>
    <property type="match status" value="1"/>
</dbReference>
<feature type="transmembrane region" description="Helical" evidence="1">
    <location>
        <begin position="209"/>
        <end position="227"/>
    </location>
</feature>
<feature type="transmembrane region" description="Helical" evidence="1">
    <location>
        <begin position="233"/>
        <end position="250"/>
    </location>
</feature>
<comment type="caution">
    <text evidence="2">The sequence shown here is derived from an EMBL/GenBank/DDBJ whole genome shotgun (WGS) entry which is preliminary data.</text>
</comment>
<feature type="transmembrane region" description="Helical" evidence="1">
    <location>
        <begin position="262"/>
        <end position="285"/>
    </location>
</feature>